<dbReference type="InterPro" id="IPR036291">
    <property type="entry name" value="NAD(P)-bd_dom_sf"/>
</dbReference>
<dbReference type="EMBL" id="AYYR01000075">
    <property type="protein sequence ID" value="KRM74517.1"/>
    <property type="molecule type" value="Genomic_DNA"/>
</dbReference>
<name>A0A0R2B6I9_SECCO</name>
<keyword evidence="2 4" id="KW-0560">Oxidoreductase</keyword>
<dbReference type="Pfam" id="PF00389">
    <property type="entry name" value="2-Hacid_dh"/>
    <property type="match status" value="1"/>
</dbReference>
<feature type="domain" description="D-isomer specific 2-hydroxyacid dehydrogenase catalytic" evidence="5">
    <location>
        <begin position="44"/>
        <end position="366"/>
    </location>
</feature>
<dbReference type="InterPro" id="IPR006139">
    <property type="entry name" value="D-isomer_2_OHA_DH_cat_dom"/>
</dbReference>
<dbReference type="RefSeq" id="WP_082620359.1">
    <property type="nucleotide sequence ID" value="NZ_AYYR01000075.1"/>
</dbReference>
<comment type="similarity">
    <text evidence="1 4">Belongs to the D-isomer specific 2-hydroxyacid dehydrogenase family.</text>
</comment>
<evidence type="ECO:0000256" key="2">
    <source>
        <dbReference type="ARBA" id="ARBA00023002"/>
    </source>
</evidence>
<evidence type="ECO:0000313" key="7">
    <source>
        <dbReference type="EMBL" id="KRM74517.1"/>
    </source>
</evidence>
<dbReference type="PROSITE" id="PS00670">
    <property type="entry name" value="D_2_HYDROXYACID_DH_2"/>
    <property type="match status" value="1"/>
</dbReference>
<evidence type="ECO:0000259" key="5">
    <source>
        <dbReference type="Pfam" id="PF00389"/>
    </source>
</evidence>
<dbReference type="Proteomes" id="UP000051845">
    <property type="component" value="Unassembled WGS sequence"/>
</dbReference>
<dbReference type="SUPFAM" id="SSF51735">
    <property type="entry name" value="NAD(P)-binding Rossmann-fold domains"/>
    <property type="match status" value="1"/>
</dbReference>
<dbReference type="PROSITE" id="PS00671">
    <property type="entry name" value="D_2_HYDROXYACID_DH_3"/>
    <property type="match status" value="1"/>
</dbReference>
<dbReference type="PANTHER" id="PTHR43026">
    <property type="entry name" value="2-HYDROXYACID DEHYDROGENASE HOMOLOG 1-RELATED"/>
    <property type="match status" value="1"/>
</dbReference>
<organism evidence="7 8">
    <name type="scientific">Secundilactobacillus collinoides DSM 20515 = JCM 1123</name>
    <dbReference type="NCBI Taxonomy" id="1423733"/>
    <lineage>
        <taxon>Bacteria</taxon>
        <taxon>Bacillati</taxon>
        <taxon>Bacillota</taxon>
        <taxon>Bacilli</taxon>
        <taxon>Lactobacillales</taxon>
        <taxon>Lactobacillaceae</taxon>
        <taxon>Secundilactobacillus</taxon>
    </lineage>
</organism>
<dbReference type="CDD" id="cd12186">
    <property type="entry name" value="LDH"/>
    <property type="match status" value="1"/>
</dbReference>
<dbReference type="Pfam" id="PF02826">
    <property type="entry name" value="2-Hacid_dh_C"/>
    <property type="match status" value="1"/>
</dbReference>
<comment type="caution">
    <text evidence="7">The sequence shown here is derived from an EMBL/GenBank/DDBJ whole genome shotgun (WGS) entry which is preliminary data.</text>
</comment>
<evidence type="ECO:0000256" key="1">
    <source>
        <dbReference type="ARBA" id="ARBA00005854"/>
    </source>
</evidence>
<dbReference type="PATRIC" id="fig|1423733.4.peg.3488"/>
<reference evidence="7 8" key="1">
    <citation type="journal article" date="2015" name="Genome Announc.">
        <title>Expanding the biotechnology potential of lactobacilli through comparative genomics of 213 strains and associated genera.</title>
        <authorList>
            <person name="Sun Z."/>
            <person name="Harris H.M."/>
            <person name="McCann A."/>
            <person name="Guo C."/>
            <person name="Argimon S."/>
            <person name="Zhang W."/>
            <person name="Yang X."/>
            <person name="Jeffery I.B."/>
            <person name="Cooney J.C."/>
            <person name="Kagawa T.F."/>
            <person name="Liu W."/>
            <person name="Song Y."/>
            <person name="Salvetti E."/>
            <person name="Wrobel A."/>
            <person name="Rasinkangas P."/>
            <person name="Parkhill J."/>
            <person name="Rea M.C."/>
            <person name="O'Sullivan O."/>
            <person name="Ritari J."/>
            <person name="Douillard F.P."/>
            <person name="Paul Ross R."/>
            <person name="Yang R."/>
            <person name="Briner A.E."/>
            <person name="Felis G.E."/>
            <person name="de Vos W.M."/>
            <person name="Barrangou R."/>
            <person name="Klaenhammer T.R."/>
            <person name="Caufield P.W."/>
            <person name="Cui Y."/>
            <person name="Zhang H."/>
            <person name="O'Toole P.W."/>
        </authorList>
    </citation>
    <scope>NUCLEOTIDE SEQUENCE [LARGE SCALE GENOMIC DNA]</scope>
    <source>
        <strain evidence="7 8">DSM 20515</strain>
    </source>
</reference>
<dbReference type="GO" id="GO:0051287">
    <property type="term" value="F:NAD binding"/>
    <property type="evidence" value="ECO:0007669"/>
    <property type="project" value="InterPro"/>
</dbReference>
<dbReference type="PROSITE" id="PS00065">
    <property type="entry name" value="D_2_HYDROXYACID_DH_1"/>
    <property type="match status" value="1"/>
</dbReference>
<evidence type="ECO:0000259" key="6">
    <source>
        <dbReference type="Pfam" id="PF02826"/>
    </source>
</evidence>
<dbReference type="InterPro" id="IPR029752">
    <property type="entry name" value="D-isomer_DH_CS1"/>
</dbReference>
<keyword evidence="3" id="KW-0520">NAD</keyword>
<dbReference type="InterPro" id="IPR029753">
    <property type="entry name" value="D-isomer_DH_CS"/>
</dbReference>
<dbReference type="GO" id="GO:0008720">
    <property type="term" value="F:D-lactate dehydrogenase (NAD+) activity"/>
    <property type="evidence" value="ECO:0007669"/>
    <property type="project" value="TreeGrafter"/>
</dbReference>
<evidence type="ECO:0000256" key="3">
    <source>
        <dbReference type="ARBA" id="ARBA00023027"/>
    </source>
</evidence>
<feature type="domain" description="D-isomer specific 2-hydroxyacid dehydrogenase NAD-binding" evidence="6">
    <location>
        <begin position="154"/>
        <end position="335"/>
    </location>
</feature>
<accession>A0A0R2B6I9</accession>
<evidence type="ECO:0008006" key="9">
    <source>
        <dbReference type="Google" id="ProtNLM"/>
    </source>
</evidence>
<dbReference type="InterPro" id="IPR006140">
    <property type="entry name" value="D-isomer_DH_NAD-bd"/>
</dbReference>
<dbReference type="AlphaFoldDB" id="A0A0R2B6I9"/>
<dbReference type="InterPro" id="IPR058205">
    <property type="entry name" value="D-LDH-like"/>
</dbReference>
<gene>
    <name evidence="7" type="ORF">FC82_GL003362</name>
</gene>
<sequence length="368" mass="40633">MSDVNEDLIREVVKQVLAASGSNTDSDAAKGFNSTNGKKIFAFSIRKDEEPYLREWASKHPKIEVGYTDELLSAETAKYAKGADGVVVYQQLDYTADTLQALADQGITKMSLRNVGVDNVDMDKAKELGFQITNVPVYSPNAIAEHAAIQTARILRQTKVLDTKIANGDLRWAPTIGREVRDQTVGVIGTGHIGQVYMQIMKGFGAKVIAYDPYENPELKKKGYYVNSLDDIYAQADVISLHVPATKENAHMINSTSIAKMKDDVVLVNCSRGALVDTDAVVKALDSGKVFGFVMDTYEDEVGIFNADWRNKSFPDNRLKDLIQRQNVLVTPHTAFYTTHAVRNMVLKAFDNNCELINGKTADTPVEV</sequence>
<dbReference type="PANTHER" id="PTHR43026:SF1">
    <property type="entry name" value="2-HYDROXYACID DEHYDROGENASE HOMOLOG 1-RELATED"/>
    <property type="match status" value="1"/>
</dbReference>
<proteinExistence type="inferred from homology"/>
<dbReference type="Gene3D" id="3.40.50.720">
    <property type="entry name" value="NAD(P)-binding Rossmann-like Domain"/>
    <property type="match status" value="2"/>
</dbReference>
<dbReference type="SUPFAM" id="SSF52283">
    <property type="entry name" value="Formate/glycerate dehydrogenase catalytic domain-like"/>
    <property type="match status" value="1"/>
</dbReference>
<evidence type="ECO:0000313" key="8">
    <source>
        <dbReference type="Proteomes" id="UP000051845"/>
    </source>
</evidence>
<evidence type="ECO:0000256" key="4">
    <source>
        <dbReference type="RuleBase" id="RU003719"/>
    </source>
</evidence>
<protein>
    <recommendedName>
        <fullName evidence="9">D-lactate dehydrogenase</fullName>
    </recommendedName>
</protein>